<dbReference type="InterPro" id="IPR032387">
    <property type="entry name" value="ACAS_N"/>
</dbReference>
<evidence type="ECO:0000259" key="5">
    <source>
        <dbReference type="Pfam" id="PF00501"/>
    </source>
</evidence>
<dbReference type="Pfam" id="PF00501">
    <property type="entry name" value="AMP-binding"/>
    <property type="match status" value="1"/>
</dbReference>
<dbReference type="InterPro" id="IPR045851">
    <property type="entry name" value="AMP-bd_C_sf"/>
</dbReference>
<evidence type="ECO:0000256" key="2">
    <source>
        <dbReference type="ARBA" id="ARBA00022598"/>
    </source>
</evidence>
<protein>
    <submittedName>
        <fullName evidence="8">Acetoacetate--CoA ligase</fullName>
        <ecNumber evidence="8">6.2.1.16</ecNumber>
    </submittedName>
</protein>
<dbReference type="InterPro" id="IPR000873">
    <property type="entry name" value="AMP-dep_synth/lig_dom"/>
</dbReference>
<evidence type="ECO:0000259" key="6">
    <source>
        <dbReference type="Pfam" id="PF13193"/>
    </source>
</evidence>
<dbReference type="PANTHER" id="PTHR42921:SF1">
    <property type="entry name" value="ACETOACETYL-COA SYNTHETASE"/>
    <property type="match status" value="1"/>
</dbReference>
<evidence type="ECO:0000256" key="4">
    <source>
        <dbReference type="ARBA" id="ARBA00022840"/>
    </source>
</evidence>
<dbReference type="Pfam" id="PF13193">
    <property type="entry name" value="AMP-binding_C"/>
    <property type="match status" value="1"/>
</dbReference>
<accession>A0AA41ZCD3</accession>
<organism evidence="8 9">
    <name type="scientific">Sphingomonas lycopersici</name>
    <dbReference type="NCBI Taxonomy" id="2951807"/>
    <lineage>
        <taxon>Bacteria</taxon>
        <taxon>Pseudomonadati</taxon>
        <taxon>Pseudomonadota</taxon>
        <taxon>Alphaproteobacteria</taxon>
        <taxon>Sphingomonadales</taxon>
        <taxon>Sphingomonadaceae</taxon>
        <taxon>Sphingomonas</taxon>
    </lineage>
</organism>
<evidence type="ECO:0000256" key="1">
    <source>
        <dbReference type="ARBA" id="ARBA00006432"/>
    </source>
</evidence>
<dbReference type="PANTHER" id="PTHR42921">
    <property type="entry name" value="ACETOACETYL-COA SYNTHETASE"/>
    <property type="match status" value="1"/>
</dbReference>
<dbReference type="AlphaFoldDB" id="A0AA41ZCD3"/>
<proteinExistence type="inferred from homology"/>
<dbReference type="RefSeq" id="WP_265270475.1">
    <property type="nucleotide sequence ID" value="NZ_JANFAV010000015.1"/>
</dbReference>
<dbReference type="InterPro" id="IPR005914">
    <property type="entry name" value="Acac_CoA_synth"/>
</dbReference>
<dbReference type="Gene3D" id="3.30.300.30">
    <property type="match status" value="1"/>
</dbReference>
<dbReference type="NCBIfam" id="TIGR01217">
    <property type="entry name" value="ac_ac_CoA_syn"/>
    <property type="match status" value="1"/>
</dbReference>
<dbReference type="InterPro" id="IPR020845">
    <property type="entry name" value="AMP-binding_CS"/>
</dbReference>
<reference evidence="8" key="1">
    <citation type="submission" date="2022-06" db="EMBL/GenBank/DDBJ databases">
        <title>Sphingomonas sp. nov. isolated from rhizosphere soil of tomato.</title>
        <authorList>
            <person name="Dong H."/>
            <person name="Gao R."/>
        </authorList>
    </citation>
    <scope>NUCLEOTIDE SEQUENCE</scope>
    <source>
        <strain evidence="8">MMSM24</strain>
    </source>
</reference>
<gene>
    <name evidence="8" type="ORF">NEE01_18420</name>
</gene>
<keyword evidence="4" id="KW-0067">ATP-binding</keyword>
<sequence length="693" mass="75855">MERGRRMRSAHPAGTAIAEIAIHTPASRAGPMTGQSLICEFTAEVSRDLGLNFAQFEDLYRWSVDRPADFWEALWRFDGIMSRTPYSQILTEDPMPGTRWFVGAEVNYALQVFRHATAGTSAGQPAIIAEDEQGSVLSLDWSELRRRSFSLACALERLGVAPGDRVAAFLPNRIEAVVAFLACASIGAIWTICAPDMGTAAILDRFRQVEPKLLIATDGALYAGKARDLTDIVLEIVAALPTLEHVVQVRSGHARGSIGATLDFEKLIARDDDEVRSFEPRWLPFDHPLWILYSSGTTGKPKAIVHGHGGILLGAAAMRLHMDLRPSYAADSEGERFHWFSSTGWMVWNAQVGGLLSGTTICLYDGSPSGPKDRTDWSILWRFVARHGISFFGSGAQFFTMCLRAGVDFSTVGGLSALRTIGSTASPLPADVQLGLSAHLRAAGYDAPWWLNSSGGTDICGVFCTGSRDLPPAPGRMQCRQLGAAVEAWSPEGKSMVGEVGELVCTRPLPSMPLYFWGDREGRRYHESYFDMYPGIWRHGDWVRIDPDGSCTIYGRSDATINRGGHRMGTSEIYQAIEGAEGVVDSLVVDVRTGDGESELLAFIVAAEGKLPQDLVVRIRESIRTSLSPRFVPDQVYFVAAIPRTLSMKKQELPIKRLFEGRSLTEIIDPSAMANPDCLSDFVNLATAFRASR</sequence>
<feature type="domain" description="AMP-binding enzyme C-terminal" evidence="6">
    <location>
        <begin position="575"/>
        <end position="649"/>
    </location>
</feature>
<evidence type="ECO:0000313" key="8">
    <source>
        <dbReference type="EMBL" id="MCW6536757.1"/>
    </source>
</evidence>
<dbReference type="EC" id="6.2.1.16" evidence="8"/>
<dbReference type="Gene3D" id="3.40.50.12780">
    <property type="entry name" value="N-terminal domain of ligase-like"/>
    <property type="match status" value="1"/>
</dbReference>
<dbReference type="GO" id="GO:0005524">
    <property type="term" value="F:ATP binding"/>
    <property type="evidence" value="ECO:0007669"/>
    <property type="project" value="UniProtKB-KW"/>
</dbReference>
<dbReference type="GO" id="GO:0006629">
    <property type="term" value="P:lipid metabolic process"/>
    <property type="evidence" value="ECO:0007669"/>
    <property type="project" value="InterPro"/>
</dbReference>
<feature type="domain" description="Acetyl-coenzyme A synthetase N-terminal" evidence="7">
    <location>
        <begin position="57"/>
        <end position="109"/>
    </location>
</feature>
<evidence type="ECO:0000256" key="3">
    <source>
        <dbReference type="ARBA" id="ARBA00022741"/>
    </source>
</evidence>
<dbReference type="Pfam" id="PF16177">
    <property type="entry name" value="ACAS_N"/>
    <property type="match status" value="1"/>
</dbReference>
<keyword evidence="3" id="KW-0547">Nucleotide-binding</keyword>
<comment type="similarity">
    <text evidence="1">Belongs to the ATP-dependent AMP-binding enzyme family.</text>
</comment>
<evidence type="ECO:0000259" key="7">
    <source>
        <dbReference type="Pfam" id="PF16177"/>
    </source>
</evidence>
<dbReference type="NCBIfam" id="NF002937">
    <property type="entry name" value="PRK03584.1"/>
    <property type="match status" value="1"/>
</dbReference>
<dbReference type="SUPFAM" id="SSF56801">
    <property type="entry name" value="Acetyl-CoA synthetase-like"/>
    <property type="match status" value="1"/>
</dbReference>
<keyword evidence="2 8" id="KW-0436">Ligase</keyword>
<name>A0AA41ZCD3_9SPHN</name>
<dbReference type="GO" id="GO:0030729">
    <property type="term" value="F:acetoacetate-CoA ligase activity"/>
    <property type="evidence" value="ECO:0007669"/>
    <property type="project" value="UniProtKB-EC"/>
</dbReference>
<evidence type="ECO:0000313" key="9">
    <source>
        <dbReference type="Proteomes" id="UP001165565"/>
    </source>
</evidence>
<keyword evidence="9" id="KW-1185">Reference proteome</keyword>
<dbReference type="PROSITE" id="PS00455">
    <property type="entry name" value="AMP_BINDING"/>
    <property type="match status" value="1"/>
</dbReference>
<dbReference type="InterPro" id="IPR042099">
    <property type="entry name" value="ANL_N_sf"/>
</dbReference>
<comment type="caution">
    <text evidence="8">The sequence shown here is derived from an EMBL/GenBank/DDBJ whole genome shotgun (WGS) entry which is preliminary data.</text>
</comment>
<feature type="domain" description="AMP-dependent synthetase/ligase" evidence="5">
    <location>
        <begin position="121"/>
        <end position="508"/>
    </location>
</feature>
<dbReference type="Proteomes" id="UP001165565">
    <property type="component" value="Unassembled WGS sequence"/>
</dbReference>
<dbReference type="EMBL" id="JANFAV010000015">
    <property type="protein sequence ID" value="MCW6536757.1"/>
    <property type="molecule type" value="Genomic_DNA"/>
</dbReference>
<dbReference type="InterPro" id="IPR025110">
    <property type="entry name" value="AMP-bd_C"/>
</dbReference>